<evidence type="ECO:0000313" key="2">
    <source>
        <dbReference type="Proteomes" id="UP001163603"/>
    </source>
</evidence>
<organism evidence="1 2">
    <name type="scientific">Pistacia integerrima</name>
    <dbReference type="NCBI Taxonomy" id="434235"/>
    <lineage>
        <taxon>Eukaryota</taxon>
        <taxon>Viridiplantae</taxon>
        <taxon>Streptophyta</taxon>
        <taxon>Embryophyta</taxon>
        <taxon>Tracheophyta</taxon>
        <taxon>Spermatophyta</taxon>
        <taxon>Magnoliopsida</taxon>
        <taxon>eudicotyledons</taxon>
        <taxon>Gunneridae</taxon>
        <taxon>Pentapetalae</taxon>
        <taxon>rosids</taxon>
        <taxon>malvids</taxon>
        <taxon>Sapindales</taxon>
        <taxon>Anacardiaceae</taxon>
        <taxon>Pistacia</taxon>
    </lineage>
</organism>
<dbReference type="Proteomes" id="UP001163603">
    <property type="component" value="Chromosome 3"/>
</dbReference>
<name>A0ACC0Z2G6_9ROSI</name>
<reference evidence="2" key="1">
    <citation type="journal article" date="2023" name="G3 (Bethesda)">
        <title>Genome assembly and association tests identify interacting loci associated with vigor, precocity, and sex in interspecific pistachio rootstocks.</title>
        <authorList>
            <person name="Palmer W."/>
            <person name="Jacygrad E."/>
            <person name="Sagayaradj S."/>
            <person name="Cavanaugh K."/>
            <person name="Han R."/>
            <person name="Bertier L."/>
            <person name="Beede B."/>
            <person name="Kafkas S."/>
            <person name="Golino D."/>
            <person name="Preece J."/>
            <person name="Michelmore R."/>
        </authorList>
    </citation>
    <scope>NUCLEOTIDE SEQUENCE [LARGE SCALE GENOMIC DNA]</scope>
</reference>
<comment type="caution">
    <text evidence="1">The sequence shown here is derived from an EMBL/GenBank/DDBJ whole genome shotgun (WGS) entry which is preliminary data.</text>
</comment>
<keyword evidence="2" id="KW-1185">Reference proteome</keyword>
<gene>
    <name evidence="1" type="ORF">Pint_04710</name>
</gene>
<proteinExistence type="predicted"/>
<sequence length="1104" mass="121411">MSFGTSLEDFSDDGFEGSHDEHHIFSEIFFGNGTDATSKRCLVTGLINFEHDNIKNTDTSLCSNSENSSVTTQSSSKSLFVENSYYANENSGGASGSRCFLERSALGEMDDQNLSVKRMKFSVDEPEMRMVLNSTSIEKVTGSSCPATDSVCQVVKLHLVESSSQGVTSSCYLSKIHGERGGEASDPGVTKHELPSLDGHVVKEVVIGKAIASPTSQESFATRLVVASPSITVAEKSESALRVVETANEYDSLGLGVSDVSLKLDPKTDPRRLLQNHIVRLFTIAGWGIETCKRPSRKYTDRVYRSPEGKLFHEFPKAWRVCGQTLYADRYNLVQEDEGKEWTDINNFYTDLLETLTNIEKEMNHSDLADTLAHHWNLLDPFVFVIFVDRKIGSLRKGDVVKAARNVLVDKSEKDEAVLALENVDSLETSCFQRQVPVRFYDTSLDTKAMLTVSEGSYRGCDVLSGNGSFSKFDEQTNEIGTKCLMGLSIYMADKVGMYGVDTTNVTGSQGFGMSGKKSSNDMTSFPPCGSDSTCVQSGGCLYDVPGASEDVNNVGRSESASPHQDSNTISPWGDNLISEHDAEAPKETLGDVSMHLWKGKEKIFESQVTDKVESHLKGSPDNCPHHKDDCVVHSDEVEKTYIELDPSAHGPVTSVDEQKSGHSEDEGEKCLKSSEFKTDDKSSAADRVKKKTRRKSRRISEIKLSSLYRSEILDMPVATKTAPQDIDASSTLLETEELQDYLVLNTRNQVSCKDTTAFSPNQYQTAKKGSKFTKIHQSCGVSGNGRKKPVACGIKDDDLLVSAIIKNKEYSLNSSRSSSKTKACKSKRWTKLKNRKGSCRLLPRTPGKGGKLFKNGMWFMEGTRTILSWMIAAGVISLNDVIQYRNPKDDAVIKDGLVTSNGIICKCCDDVLSVSQFKIHAGYKPNRPCLNLFMESGKPFTLCQLQAWSAEYKSRKSGTGTGTVETDEEDKNDDSCGLCGDGGELICCDNCPSTFHLACLSIQQVFTAVVSGYYIGETLFFSCDLDIYELPAGSWYCSNCTCWICGDLVDDKAASSFFDALKCSQCEHKYHKACLRDQNVCKGVVSDTWFCGGSCQEVLSSDF</sequence>
<evidence type="ECO:0000313" key="1">
    <source>
        <dbReference type="EMBL" id="KAJ0045134.1"/>
    </source>
</evidence>
<dbReference type="EMBL" id="CM047738">
    <property type="protein sequence ID" value="KAJ0045134.1"/>
    <property type="molecule type" value="Genomic_DNA"/>
</dbReference>
<protein>
    <submittedName>
        <fullName evidence="1">Uncharacterized protein</fullName>
    </submittedName>
</protein>
<accession>A0ACC0Z2G6</accession>